<sequence length="152" mass="15988">MHPIPKLLLSLLAAQSLWVGAAHAGNSESNYSAAASAVIVLLPVYVSVEGSTAVGNSFGNVSNALNQETRWTVTGLEAQGDTTHMTLKSQDNKATLTLAVPTKQIEKANVRLNQIVDAKRLGQHSFAIASNNTPLGVVTDSQAGLVRSKKLN</sequence>
<evidence type="ECO:0000313" key="2">
    <source>
        <dbReference type="EMBL" id="QDL56198.1"/>
    </source>
</evidence>
<reference evidence="3" key="1">
    <citation type="submission" date="2019-02" db="EMBL/GenBank/DDBJ databases">
        <title>Complete genome sequence of Rhodoferax sp. Gr-4.</title>
        <authorList>
            <person name="Jin L."/>
        </authorList>
    </citation>
    <scope>NUCLEOTIDE SEQUENCE [LARGE SCALE GENOMIC DNA]</scope>
    <source>
        <strain evidence="3">Gr-4</strain>
    </source>
</reference>
<evidence type="ECO:0000256" key="1">
    <source>
        <dbReference type="SAM" id="SignalP"/>
    </source>
</evidence>
<dbReference type="Proteomes" id="UP000317365">
    <property type="component" value="Chromosome"/>
</dbReference>
<proteinExistence type="predicted"/>
<dbReference type="EMBL" id="CP036282">
    <property type="protein sequence ID" value="QDL56198.1"/>
    <property type="molecule type" value="Genomic_DNA"/>
</dbReference>
<keyword evidence="1" id="KW-0732">Signal</keyword>
<dbReference type="AlphaFoldDB" id="A0A515EUA4"/>
<dbReference type="RefSeq" id="WP_142813609.1">
    <property type="nucleotide sequence ID" value="NZ_CP036282.1"/>
</dbReference>
<gene>
    <name evidence="2" type="ORF">EXZ61_19665</name>
</gene>
<reference evidence="3" key="2">
    <citation type="journal article" date="2020" name="Int. J. Syst. Evol. Microbiol.">
        <title>Genomic insights into a novel species Rhodoferax aquaticus sp. nov., isolated from freshwater.</title>
        <authorList>
            <person name="Li T."/>
            <person name="Zhuo Y."/>
            <person name="Jin C.Z."/>
            <person name="Wu X."/>
            <person name="Ko S.R."/>
            <person name="Jin F.J."/>
            <person name="Ahn C.Y."/>
            <person name="Oh H.M."/>
            <person name="Lee H.G."/>
            <person name="Jin L."/>
        </authorList>
    </citation>
    <scope>NUCLEOTIDE SEQUENCE [LARGE SCALE GENOMIC DNA]</scope>
    <source>
        <strain evidence="3">Gr-4</strain>
    </source>
</reference>
<name>A0A515EUA4_9BURK</name>
<accession>A0A515EUA4</accession>
<feature type="chain" id="PRO_5021813658" evidence="1">
    <location>
        <begin position="25"/>
        <end position="152"/>
    </location>
</feature>
<feature type="signal peptide" evidence="1">
    <location>
        <begin position="1"/>
        <end position="24"/>
    </location>
</feature>
<dbReference type="KEGG" id="rhg:EXZ61_19665"/>
<evidence type="ECO:0000313" key="3">
    <source>
        <dbReference type="Proteomes" id="UP000317365"/>
    </source>
</evidence>
<protein>
    <submittedName>
        <fullName evidence="2">Uncharacterized protein</fullName>
    </submittedName>
</protein>
<organism evidence="2 3">
    <name type="scientific">Rhodoferax aquaticus</name>
    <dbReference type="NCBI Taxonomy" id="2527691"/>
    <lineage>
        <taxon>Bacteria</taxon>
        <taxon>Pseudomonadati</taxon>
        <taxon>Pseudomonadota</taxon>
        <taxon>Betaproteobacteria</taxon>
        <taxon>Burkholderiales</taxon>
        <taxon>Comamonadaceae</taxon>
        <taxon>Rhodoferax</taxon>
    </lineage>
</organism>
<keyword evidence="3" id="KW-1185">Reference proteome</keyword>